<evidence type="ECO:0000256" key="1">
    <source>
        <dbReference type="ARBA" id="ARBA00010134"/>
    </source>
</evidence>
<evidence type="ECO:0000256" key="6">
    <source>
        <dbReference type="ARBA" id="ARBA00023145"/>
    </source>
</evidence>
<dbReference type="GO" id="GO:0006508">
    <property type="term" value="P:proteolysis"/>
    <property type="evidence" value="ECO:0007669"/>
    <property type="project" value="UniProtKB-KW"/>
</dbReference>
<keyword evidence="6" id="KW-0865">Zymogen</keyword>
<evidence type="ECO:0000256" key="7">
    <source>
        <dbReference type="RuleBase" id="RU003971"/>
    </source>
</evidence>
<evidence type="ECO:0000256" key="4">
    <source>
        <dbReference type="ARBA" id="ARBA00022801"/>
    </source>
</evidence>
<feature type="domain" description="Caspase family p20" evidence="9">
    <location>
        <begin position="57"/>
        <end position="180"/>
    </location>
</feature>
<dbReference type="GO" id="GO:0045751">
    <property type="term" value="P:negative regulation of Toll signaling pathway"/>
    <property type="evidence" value="ECO:0007669"/>
    <property type="project" value="UniProtKB-ARBA"/>
</dbReference>
<evidence type="ECO:0008006" key="12">
    <source>
        <dbReference type="Google" id="ProtNLM"/>
    </source>
</evidence>
<reference evidence="10" key="1">
    <citation type="submission" date="2013-04" db="EMBL/GenBank/DDBJ databases">
        <authorList>
            <person name="Qu J."/>
            <person name="Murali S.C."/>
            <person name="Bandaranaike D."/>
            <person name="Bellair M."/>
            <person name="Blankenburg K."/>
            <person name="Chao H."/>
            <person name="Dinh H."/>
            <person name="Doddapaneni H."/>
            <person name="Downs B."/>
            <person name="Dugan-Rocha S."/>
            <person name="Elkadiri S."/>
            <person name="Gnanaolivu R.D."/>
            <person name="Hernandez B."/>
            <person name="Javaid M."/>
            <person name="Jayaseelan J.C."/>
            <person name="Lee S."/>
            <person name="Li M."/>
            <person name="Ming W."/>
            <person name="Munidasa M."/>
            <person name="Muniz J."/>
            <person name="Nguyen L."/>
            <person name="Ongeri F."/>
            <person name="Osuji N."/>
            <person name="Pu L.-L."/>
            <person name="Puazo M."/>
            <person name="Qu C."/>
            <person name="Quiroz J."/>
            <person name="Raj R."/>
            <person name="Weissenberger G."/>
            <person name="Xin Y."/>
            <person name="Zou X."/>
            <person name="Han Y."/>
            <person name="Richards S."/>
            <person name="Worley K."/>
            <person name="Muzny D."/>
            <person name="Gibbs R."/>
        </authorList>
    </citation>
    <scope>NUCLEOTIDE SEQUENCE</scope>
    <source>
        <strain evidence="10">Sampled in the wild</strain>
    </source>
</reference>
<keyword evidence="4" id="KW-0378">Hydrolase</keyword>
<comment type="caution">
    <text evidence="10">The sequence shown here is derived from an EMBL/GenBank/DDBJ whole genome shotgun (WGS) entry which is preliminary data.</text>
</comment>
<dbReference type="InterPro" id="IPR029030">
    <property type="entry name" value="Caspase-like_dom_sf"/>
</dbReference>
<evidence type="ECO:0000259" key="9">
    <source>
        <dbReference type="PROSITE" id="PS50208"/>
    </source>
</evidence>
<keyword evidence="2" id="KW-0645">Protease</keyword>
<feature type="domain" description="Caspase family p10" evidence="8">
    <location>
        <begin position="198"/>
        <end position="293"/>
    </location>
</feature>
<keyword evidence="5" id="KW-0788">Thiol protease</keyword>
<evidence type="ECO:0000259" key="8">
    <source>
        <dbReference type="PROSITE" id="PS50207"/>
    </source>
</evidence>
<dbReference type="GO" id="GO:0045476">
    <property type="term" value="P:nurse cell apoptotic process"/>
    <property type="evidence" value="ECO:0007669"/>
    <property type="project" value="UniProtKB-ARBA"/>
</dbReference>
<sequence>MRSQMDSVVINNASHGDAPLSKDELDAWGSSTRARPMPVAEMPVHKFAEFYNMNHKNRGKAIIFNHVNFTDTTLKARTGTDLDCANLGDKLMRLGFKVSTFHDLTSSEVKKIVDEAAQDDHSESDCLIVSVLSHGEKDIIYTKDSAYRTDSLWTPFTADKCPSLAGKPKIFFIQACQGDKFDSGVLLRRTETDGSPSSQYSIPVHADFLVAYSTIPGYFSWRNASKGSWFIQALCQELEERGDEIDILTLMTFVCQRVALNFESNVPMDETMNRKKQIPCIMSMLTRRLIFINNKPAQNGIE</sequence>
<evidence type="ECO:0000256" key="2">
    <source>
        <dbReference type="ARBA" id="ARBA00022670"/>
    </source>
</evidence>
<dbReference type="SUPFAM" id="SSF52129">
    <property type="entry name" value="Caspase-like"/>
    <property type="match status" value="1"/>
</dbReference>
<evidence type="ECO:0000256" key="5">
    <source>
        <dbReference type="ARBA" id="ARBA00022807"/>
    </source>
</evidence>
<dbReference type="Proteomes" id="UP000792457">
    <property type="component" value="Unassembled WGS sequence"/>
</dbReference>
<dbReference type="InterPro" id="IPR011600">
    <property type="entry name" value="Pept_C14_caspase"/>
</dbReference>
<dbReference type="GO" id="GO:0005737">
    <property type="term" value="C:cytoplasm"/>
    <property type="evidence" value="ECO:0007669"/>
    <property type="project" value="TreeGrafter"/>
</dbReference>
<dbReference type="InterPro" id="IPR002398">
    <property type="entry name" value="Pept_C14"/>
</dbReference>
<dbReference type="FunFam" id="3.40.50.1460:FF:000001">
    <property type="entry name" value="Caspase-3 preproprotein"/>
    <property type="match status" value="1"/>
</dbReference>
<dbReference type="PANTHER" id="PTHR10454:SF245">
    <property type="entry name" value="CASPASE-RELATED"/>
    <property type="match status" value="1"/>
</dbReference>
<dbReference type="InterPro" id="IPR015917">
    <property type="entry name" value="Pept_C14A"/>
</dbReference>
<dbReference type="PANTHER" id="PTHR10454">
    <property type="entry name" value="CASPASE"/>
    <property type="match status" value="1"/>
</dbReference>
<dbReference type="GO" id="GO:0004197">
    <property type="term" value="F:cysteine-type endopeptidase activity"/>
    <property type="evidence" value="ECO:0007669"/>
    <property type="project" value="InterPro"/>
</dbReference>
<dbReference type="SMART" id="SM00115">
    <property type="entry name" value="CASc"/>
    <property type="match status" value="1"/>
</dbReference>
<evidence type="ECO:0000256" key="3">
    <source>
        <dbReference type="ARBA" id="ARBA00022703"/>
    </source>
</evidence>
<dbReference type="EMBL" id="KZ308356">
    <property type="protein sequence ID" value="KAG8228019.1"/>
    <property type="molecule type" value="Genomic_DNA"/>
</dbReference>
<dbReference type="Gene3D" id="3.40.50.1460">
    <property type="match status" value="1"/>
</dbReference>
<reference evidence="10" key="2">
    <citation type="submission" date="2017-10" db="EMBL/GenBank/DDBJ databases">
        <title>Ladona fulva Genome sequencing and assembly.</title>
        <authorList>
            <person name="Murali S."/>
            <person name="Richards S."/>
            <person name="Bandaranaike D."/>
            <person name="Bellair M."/>
            <person name="Blankenburg K."/>
            <person name="Chao H."/>
            <person name="Dinh H."/>
            <person name="Doddapaneni H."/>
            <person name="Dugan-Rocha S."/>
            <person name="Elkadiri S."/>
            <person name="Gnanaolivu R."/>
            <person name="Hernandez B."/>
            <person name="Skinner E."/>
            <person name="Javaid M."/>
            <person name="Lee S."/>
            <person name="Li M."/>
            <person name="Ming W."/>
            <person name="Munidasa M."/>
            <person name="Muniz J."/>
            <person name="Nguyen L."/>
            <person name="Hughes D."/>
            <person name="Osuji N."/>
            <person name="Pu L.-L."/>
            <person name="Puazo M."/>
            <person name="Qu C."/>
            <person name="Quiroz J."/>
            <person name="Raj R."/>
            <person name="Weissenberger G."/>
            <person name="Xin Y."/>
            <person name="Zou X."/>
            <person name="Han Y."/>
            <person name="Worley K."/>
            <person name="Muzny D."/>
            <person name="Gibbs R."/>
        </authorList>
    </citation>
    <scope>NUCLEOTIDE SEQUENCE</scope>
    <source>
        <strain evidence="10">Sampled in the wild</strain>
    </source>
</reference>
<evidence type="ECO:0000313" key="10">
    <source>
        <dbReference type="EMBL" id="KAG8228019.1"/>
    </source>
</evidence>
<dbReference type="PROSITE" id="PS01121">
    <property type="entry name" value="CASPASE_HIS"/>
    <property type="match status" value="1"/>
</dbReference>
<gene>
    <name evidence="10" type="ORF">J437_LFUL003654</name>
</gene>
<accession>A0A8K0P1U7</accession>
<dbReference type="PRINTS" id="PR00376">
    <property type="entry name" value="IL1BCENZYME"/>
</dbReference>
<dbReference type="InterPro" id="IPR033139">
    <property type="entry name" value="Caspase_cys_AS"/>
</dbReference>
<dbReference type="CDD" id="cd00032">
    <property type="entry name" value="CASc"/>
    <property type="match status" value="1"/>
</dbReference>
<dbReference type="PROSITE" id="PS01122">
    <property type="entry name" value="CASPASE_CYS"/>
    <property type="match status" value="1"/>
</dbReference>
<dbReference type="GO" id="GO:0043525">
    <property type="term" value="P:positive regulation of neuron apoptotic process"/>
    <property type="evidence" value="ECO:0007669"/>
    <property type="project" value="TreeGrafter"/>
</dbReference>
<organism evidence="10 11">
    <name type="scientific">Ladona fulva</name>
    <name type="common">Scarce chaser dragonfly</name>
    <name type="synonym">Libellula fulva</name>
    <dbReference type="NCBI Taxonomy" id="123851"/>
    <lineage>
        <taxon>Eukaryota</taxon>
        <taxon>Metazoa</taxon>
        <taxon>Ecdysozoa</taxon>
        <taxon>Arthropoda</taxon>
        <taxon>Hexapoda</taxon>
        <taxon>Insecta</taxon>
        <taxon>Pterygota</taxon>
        <taxon>Palaeoptera</taxon>
        <taxon>Odonata</taxon>
        <taxon>Epiprocta</taxon>
        <taxon>Anisoptera</taxon>
        <taxon>Libelluloidea</taxon>
        <taxon>Libellulidae</taxon>
        <taxon>Ladona</taxon>
    </lineage>
</organism>
<name>A0A8K0P1U7_LADFU</name>
<dbReference type="PROSITE" id="PS50207">
    <property type="entry name" value="CASPASE_P10"/>
    <property type="match status" value="1"/>
</dbReference>
<dbReference type="InterPro" id="IPR002138">
    <property type="entry name" value="Pept_C14_p10"/>
</dbReference>
<protein>
    <recommendedName>
        <fullName evidence="12">Caspase-1</fullName>
    </recommendedName>
</protein>
<comment type="similarity">
    <text evidence="1 7">Belongs to the peptidase C14A family.</text>
</comment>
<dbReference type="InterPro" id="IPR016129">
    <property type="entry name" value="Caspase_his_AS"/>
</dbReference>
<evidence type="ECO:0000313" key="11">
    <source>
        <dbReference type="Proteomes" id="UP000792457"/>
    </source>
</evidence>
<dbReference type="InterPro" id="IPR001309">
    <property type="entry name" value="Pept_C14_p20"/>
</dbReference>
<dbReference type="OrthoDB" id="6116485at2759"/>
<proteinExistence type="inferred from homology"/>
<dbReference type="AlphaFoldDB" id="A0A8K0P1U7"/>
<dbReference type="GO" id="GO:1990525">
    <property type="term" value="F:BIR domain binding"/>
    <property type="evidence" value="ECO:0007669"/>
    <property type="project" value="UniProtKB-ARBA"/>
</dbReference>
<dbReference type="Pfam" id="PF00656">
    <property type="entry name" value="Peptidase_C14"/>
    <property type="match status" value="1"/>
</dbReference>
<dbReference type="PROSITE" id="PS50208">
    <property type="entry name" value="CASPASE_P20"/>
    <property type="match status" value="1"/>
</dbReference>
<dbReference type="GO" id="GO:0016322">
    <property type="term" value="P:neuron remodeling"/>
    <property type="evidence" value="ECO:0007669"/>
    <property type="project" value="UniProtKB-ARBA"/>
</dbReference>
<keyword evidence="3" id="KW-0053">Apoptosis</keyword>
<keyword evidence="11" id="KW-1185">Reference proteome</keyword>